<dbReference type="InterPro" id="IPR038765">
    <property type="entry name" value="Papain-like_cys_pep_sf"/>
</dbReference>
<name>A0A1G7NW58_9SPHI</name>
<dbReference type="InterPro" id="IPR052062">
    <property type="entry name" value="Murein_DD/LD_carboxypeptidase"/>
</dbReference>
<keyword evidence="8" id="KW-1185">Reference proteome</keyword>
<evidence type="ECO:0000256" key="3">
    <source>
        <dbReference type="ARBA" id="ARBA00022729"/>
    </source>
</evidence>
<keyword evidence="7" id="KW-0449">Lipoprotein</keyword>
<dbReference type="STRING" id="405671.SAMN05421827_101532"/>
<dbReference type="GO" id="GO:0008234">
    <property type="term" value="F:cysteine-type peptidase activity"/>
    <property type="evidence" value="ECO:0007669"/>
    <property type="project" value="UniProtKB-KW"/>
</dbReference>
<keyword evidence="5" id="KW-0788">Thiol protease</keyword>
<evidence type="ECO:0000256" key="5">
    <source>
        <dbReference type="ARBA" id="ARBA00022807"/>
    </source>
</evidence>
<proteinExistence type="inferred from homology"/>
<evidence type="ECO:0000256" key="2">
    <source>
        <dbReference type="ARBA" id="ARBA00022670"/>
    </source>
</evidence>
<evidence type="ECO:0000313" key="7">
    <source>
        <dbReference type="EMBL" id="SDF78328.1"/>
    </source>
</evidence>
<dbReference type="PANTHER" id="PTHR47360">
    <property type="entry name" value="MUREIN DD-ENDOPEPTIDASE MEPS/MUREIN LD-CARBOXYPEPTIDASE"/>
    <property type="match status" value="1"/>
</dbReference>
<evidence type="ECO:0000256" key="4">
    <source>
        <dbReference type="ARBA" id="ARBA00022801"/>
    </source>
</evidence>
<organism evidence="7 8">
    <name type="scientific">Pedobacter terrae</name>
    <dbReference type="NCBI Taxonomy" id="405671"/>
    <lineage>
        <taxon>Bacteria</taxon>
        <taxon>Pseudomonadati</taxon>
        <taxon>Bacteroidota</taxon>
        <taxon>Sphingobacteriia</taxon>
        <taxon>Sphingobacteriales</taxon>
        <taxon>Sphingobacteriaceae</taxon>
        <taxon>Pedobacter</taxon>
    </lineage>
</organism>
<comment type="similarity">
    <text evidence="1">Belongs to the peptidase C40 family.</text>
</comment>
<keyword evidence="4" id="KW-0378">Hydrolase</keyword>
<reference evidence="8" key="1">
    <citation type="submission" date="2016-10" db="EMBL/GenBank/DDBJ databases">
        <authorList>
            <person name="Varghese N."/>
            <person name="Submissions S."/>
        </authorList>
    </citation>
    <scope>NUCLEOTIDE SEQUENCE [LARGE SCALE GENOMIC DNA]</scope>
    <source>
        <strain evidence="8">DSM 17933</strain>
    </source>
</reference>
<dbReference type="SUPFAM" id="SSF54001">
    <property type="entry name" value="Cysteine proteinases"/>
    <property type="match status" value="1"/>
</dbReference>
<dbReference type="Proteomes" id="UP000199643">
    <property type="component" value="Unassembled WGS sequence"/>
</dbReference>
<dbReference type="OrthoDB" id="9807055at2"/>
<accession>A0A1G7NW58</accession>
<evidence type="ECO:0000256" key="1">
    <source>
        <dbReference type="ARBA" id="ARBA00007074"/>
    </source>
</evidence>
<sequence>MQLTLNHTPFTVRLKTNLFFLVAIIFFLSSCGTRKYTVKSDTKAAKAADAMANLQSKSLYRFITDWTGVKYRFGGLDKGGIDCSGFAFLLEKEIYGVTLPRISRDQANMVKHKNIERLKEGDLVFFSFGGNDVDHVGVYLNNGFFVHASTTRGVIVDDLNLPAYQRVLVKSGSVN</sequence>
<keyword evidence="2" id="KW-0645">Protease</keyword>
<evidence type="ECO:0000259" key="6">
    <source>
        <dbReference type="PROSITE" id="PS51935"/>
    </source>
</evidence>
<gene>
    <name evidence="7" type="ORF">SAMN05421827_101532</name>
</gene>
<feature type="domain" description="NlpC/P60" evidence="6">
    <location>
        <begin position="53"/>
        <end position="175"/>
    </location>
</feature>
<dbReference type="PANTHER" id="PTHR47360:SF1">
    <property type="entry name" value="ENDOPEPTIDASE NLPC-RELATED"/>
    <property type="match status" value="1"/>
</dbReference>
<dbReference type="InterPro" id="IPR000064">
    <property type="entry name" value="NLP_P60_dom"/>
</dbReference>
<dbReference type="EMBL" id="FNCH01000001">
    <property type="protein sequence ID" value="SDF78328.1"/>
    <property type="molecule type" value="Genomic_DNA"/>
</dbReference>
<dbReference type="GO" id="GO:0006508">
    <property type="term" value="P:proteolysis"/>
    <property type="evidence" value="ECO:0007669"/>
    <property type="project" value="UniProtKB-KW"/>
</dbReference>
<dbReference type="Pfam" id="PF00877">
    <property type="entry name" value="NLPC_P60"/>
    <property type="match status" value="1"/>
</dbReference>
<evidence type="ECO:0000313" key="8">
    <source>
        <dbReference type="Proteomes" id="UP000199643"/>
    </source>
</evidence>
<dbReference type="AlphaFoldDB" id="A0A1G7NW58"/>
<keyword evidence="3" id="KW-0732">Signal</keyword>
<dbReference type="Gene3D" id="3.90.1720.10">
    <property type="entry name" value="endopeptidase domain like (from Nostoc punctiforme)"/>
    <property type="match status" value="1"/>
</dbReference>
<dbReference type="PROSITE" id="PS51935">
    <property type="entry name" value="NLPC_P60"/>
    <property type="match status" value="1"/>
</dbReference>
<dbReference type="RefSeq" id="WP_090496467.1">
    <property type="nucleotide sequence ID" value="NZ_FNCH01000001.1"/>
</dbReference>
<protein>
    <submittedName>
        <fullName evidence="7">Lipoprotein Spr/probable lipoprotein NlpC</fullName>
    </submittedName>
</protein>